<dbReference type="PANTHER" id="PTHR18895">
    <property type="entry name" value="HEMK METHYLTRANSFERASE"/>
    <property type="match status" value="1"/>
</dbReference>
<dbReference type="PROSITE" id="PS00092">
    <property type="entry name" value="N6_MTASE"/>
    <property type="match status" value="1"/>
</dbReference>
<evidence type="ECO:0000259" key="7">
    <source>
        <dbReference type="Pfam" id="PF17827"/>
    </source>
</evidence>
<dbReference type="RefSeq" id="WP_342756469.1">
    <property type="nucleotide sequence ID" value="NZ_CP146256.1"/>
</dbReference>
<dbReference type="InterPro" id="IPR004556">
    <property type="entry name" value="HemK-like"/>
</dbReference>
<dbReference type="EC" id="2.1.1.297" evidence="5"/>
<evidence type="ECO:0000313" key="9">
    <source>
        <dbReference type="Proteomes" id="UP001451571"/>
    </source>
</evidence>
<dbReference type="NCBIfam" id="TIGR00536">
    <property type="entry name" value="hemK_fam"/>
    <property type="match status" value="1"/>
</dbReference>
<evidence type="ECO:0000256" key="1">
    <source>
        <dbReference type="ARBA" id="ARBA00022603"/>
    </source>
</evidence>
<keyword evidence="3 5" id="KW-0949">S-adenosyl-L-methionine</keyword>
<dbReference type="InterPro" id="IPR029063">
    <property type="entry name" value="SAM-dependent_MTases_sf"/>
</dbReference>
<evidence type="ECO:0000259" key="6">
    <source>
        <dbReference type="Pfam" id="PF05175"/>
    </source>
</evidence>
<feature type="domain" description="Methyltransferase small" evidence="6">
    <location>
        <begin position="97"/>
        <end position="191"/>
    </location>
</feature>
<sequence>MKYKELYDFGALALMEAGIAEASLDARLLLEFVCHTNRNDLLVHGDKEVLKKEQDIYVNYIERRKAHEPLQHITGEQEFMGLVFEVSGNVLVPRQDTEVLVEETMRYLHDGMSILDMCTGSGCILLSLLKYSNGCKGVGADISQEAVAVAKRNAQNLQISEVSFVESDLFESVEGRYDIIVSNPPYISTGEISGLMEEVKAHEPLLALDGGEDGLFFYRKIIEKAPEHLNGGGYLFFEIGYDQAEAVTDEMKKAGYKEISIVKDYAGLDRIVYGYMS</sequence>
<comment type="similarity">
    <text evidence="5">Belongs to the protein N5-glutamine methyltransferase family. PrmC subfamily.</text>
</comment>
<dbReference type="Gene3D" id="3.40.50.150">
    <property type="entry name" value="Vaccinia Virus protein VP39"/>
    <property type="match status" value="1"/>
</dbReference>
<proteinExistence type="inferred from homology"/>
<dbReference type="InterPro" id="IPR040758">
    <property type="entry name" value="PrmC_N"/>
</dbReference>
<feature type="binding site" evidence="5">
    <location>
        <position position="141"/>
    </location>
    <ligand>
        <name>S-adenosyl-L-methionine</name>
        <dbReference type="ChEBI" id="CHEBI:59789"/>
    </ligand>
</feature>
<dbReference type="GO" id="GO:0032259">
    <property type="term" value="P:methylation"/>
    <property type="evidence" value="ECO:0007669"/>
    <property type="project" value="UniProtKB-KW"/>
</dbReference>
<dbReference type="SUPFAM" id="SSF53335">
    <property type="entry name" value="S-adenosyl-L-methionine-dependent methyltransferases"/>
    <property type="match status" value="1"/>
</dbReference>
<comment type="catalytic activity">
    <reaction evidence="4 5">
        <text>L-glutaminyl-[peptide chain release factor] + S-adenosyl-L-methionine = N(5)-methyl-L-glutaminyl-[peptide chain release factor] + S-adenosyl-L-homocysteine + H(+)</text>
        <dbReference type="Rhea" id="RHEA:42896"/>
        <dbReference type="Rhea" id="RHEA-COMP:10271"/>
        <dbReference type="Rhea" id="RHEA-COMP:10272"/>
        <dbReference type="ChEBI" id="CHEBI:15378"/>
        <dbReference type="ChEBI" id="CHEBI:30011"/>
        <dbReference type="ChEBI" id="CHEBI:57856"/>
        <dbReference type="ChEBI" id="CHEBI:59789"/>
        <dbReference type="ChEBI" id="CHEBI:61891"/>
        <dbReference type="EC" id="2.1.1.297"/>
    </reaction>
</comment>
<dbReference type="InterPro" id="IPR019874">
    <property type="entry name" value="RF_methyltr_PrmC"/>
</dbReference>
<dbReference type="InterPro" id="IPR007848">
    <property type="entry name" value="Small_mtfrase_dom"/>
</dbReference>
<feature type="domain" description="Release factor glutamine methyltransferase N-terminal" evidence="7">
    <location>
        <begin position="5"/>
        <end position="75"/>
    </location>
</feature>
<evidence type="ECO:0000256" key="3">
    <source>
        <dbReference type="ARBA" id="ARBA00022691"/>
    </source>
</evidence>
<dbReference type="CDD" id="cd02440">
    <property type="entry name" value="AdoMet_MTases"/>
    <property type="match status" value="1"/>
</dbReference>
<evidence type="ECO:0000313" key="8">
    <source>
        <dbReference type="EMBL" id="XAH72856.1"/>
    </source>
</evidence>
<accession>A0ABZ3EU49</accession>
<comment type="function">
    <text evidence="5">Methylates the class 1 translation termination release factors RF1/PrfA and RF2/PrfB on the glutamine residue of the universally conserved GGQ motif.</text>
</comment>
<comment type="caution">
    <text evidence="5">Lacks conserved residue(s) required for the propagation of feature annotation.</text>
</comment>
<dbReference type="PANTHER" id="PTHR18895:SF74">
    <property type="entry name" value="MTRF1L RELEASE FACTOR GLUTAMINE METHYLTRANSFERASE"/>
    <property type="match status" value="1"/>
</dbReference>
<dbReference type="PRINTS" id="PR00507">
    <property type="entry name" value="N12N6MTFRASE"/>
</dbReference>
<organism evidence="8 9">
    <name type="scientific">Kineothrix sedimenti</name>
    <dbReference type="NCBI Taxonomy" id="3123317"/>
    <lineage>
        <taxon>Bacteria</taxon>
        <taxon>Bacillati</taxon>
        <taxon>Bacillota</taxon>
        <taxon>Clostridia</taxon>
        <taxon>Lachnospirales</taxon>
        <taxon>Lachnospiraceae</taxon>
        <taxon>Kineothrix</taxon>
    </lineage>
</organism>
<dbReference type="EMBL" id="CP146256">
    <property type="protein sequence ID" value="XAH72856.1"/>
    <property type="molecule type" value="Genomic_DNA"/>
</dbReference>
<protein>
    <recommendedName>
        <fullName evidence="5">Release factor glutamine methyltransferase</fullName>
        <shortName evidence="5">RF MTase</shortName>
        <ecNumber evidence="5">2.1.1.297</ecNumber>
    </recommendedName>
    <alternativeName>
        <fullName evidence="5">N5-glutamine methyltransferase PrmC</fullName>
    </alternativeName>
    <alternativeName>
        <fullName evidence="5">Protein-(glutamine-N5) MTase PrmC</fullName>
    </alternativeName>
    <alternativeName>
        <fullName evidence="5">Protein-glutamine N-methyltransferase PrmC</fullName>
    </alternativeName>
</protein>
<dbReference type="HAMAP" id="MF_02126">
    <property type="entry name" value="RF_methyltr_PrmC"/>
    <property type="match status" value="1"/>
</dbReference>
<name>A0ABZ3EU49_9FIRM</name>
<feature type="binding site" evidence="5">
    <location>
        <position position="183"/>
    </location>
    <ligand>
        <name>S-adenosyl-L-methionine</name>
        <dbReference type="ChEBI" id="CHEBI:59789"/>
    </ligand>
</feature>
<keyword evidence="9" id="KW-1185">Reference proteome</keyword>
<reference evidence="8 9" key="1">
    <citation type="submission" date="2024-02" db="EMBL/GenBank/DDBJ databases">
        <title>Bacterial strain from lacustrine sediment.</title>
        <authorList>
            <person name="Petit C."/>
            <person name="Fadhlaoui K."/>
        </authorList>
    </citation>
    <scope>NUCLEOTIDE SEQUENCE [LARGE SCALE GENOMIC DNA]</scope>
    <source>
        <strain evidence="8 9">IPX-CK</strain>
    </source>
</reference>
<evidence type="ECO:0000256" key="2">
    <source>
        <dbReference type="ARBA" id="ARBA00022679"/>
    </source>
</evidence>
<dbReference type="NCBIfam" id="TIGR03534">
    <property type="entry name" value="RF_mod_PrmC"/>
    <property type="match status" value="1"/>
</dbReference>
<dbReference type="InterPro" id="IPR050320">
    <property type="entry name" value="N5-glutamine_MTase"/>
</dbReference>
<feature type="binding site" evidence="5">
    <location>
        <begin position="183"/>
        <end position="186"/>
    </location>
    <ligand>
        <name>substrate</name>
    </ligand>
</feature>
<keyword evidence="2 5" id="KW-0808">Transferase</keyword>
<dbReference type="Pfam" id="PF05175">
    <property type="entry name" value="MTS"/>
    <property type="match status" value="1"/>
</dbReference>
<evidence type="ECO:0000256" key="5">
    <source>
        <dbReference type="HAMAP-Rule" id="MF_02126"/>
    </source>
</evidence>
<gene>
    <name evidence="5 8" type="primary">prmC</name>
    <name evidence="8" type="ORF">V6984_15265</name>
</gene>
<dbReference type="Proteomes" id="UP001451571">
    <property type="component" value="Chromosome"/>
</dbReference>
<evidence type="ECO:0000256" key="4">
    <source>
        <dbReference type="ARBA" id="ARBA00048391"/>
    </source>
</evidence>
<dbReference type="Gene3D" id="1.10.8.10">
    <property type="entry name" value="DNA helicase RuvA subunit, C-terminal domain"/>
    <property type="match status" value="1"/>
</dbReference>
<dbReference type="GO" id="GO:0102559">
    <property type="term" value="F:peptide chain release factor N(5)-glutamine methyltransferase activity"/>
    <property type="evidence" value="ECO:0007669"/>
    <property type="project" value="UniProtKB-EC"/>
</dbReference>
<dbReference type="InterPro" id="IPR002052">
    <property type="entry name" value="DNA_methylase_N6_adenine_CS"/>
</dbReference>
<dbReference type="Pfam" id="PF17827">
    <property type="entry name" value="PrmC_N"/>
    <property type="match status" value="1"/>
</dbReference>
<keyword evidence="1 5" id="KW-0489">Methyltransferase</keyword>